<dbReference type="RefSeq" id="WP_259502440.1">
    <property type="nucleotide sequence ID" value="NZ_JARBWL010000002.1"/>
</dbReference>
<dbReference type="EMBL" id="JARBWL010000002">
    <property type="protein sequence ID" value="MDI2595287.1"/>
    <property type="molecule type" value="Genomic_DNA"/>
</dbReference>
<dbReference type="Proteomes" id="UP001159100">
    <property type="component" value="Unassembled WGS sequence"/>
</dbReference>
<evidence type="ECO:0000313" key="3">
    <source>
        <dbReference type="Proteomes" id="UP001159100"/>
    </source>
</evidence>
<dbReference type="InterPro" id="IPR038694">
    <property type="entry name" value="DUF427_sf"/>
</dbReference>
<protein>
    <submittedName>
        <fullName evidence="2">DUF427 domain-containing protein</fullName>
    </submittedName>
</protein>
<dbReference type="Gene3D" id="2.170.150.40">
    <property type="entry name" value="Domain of unknown function (DUF427)"/>
    <property type="match status" value="1"/>
</dbReference>
<sequence>MNIPEPGHPITIAQEPDCLLVKFHGIQVAASSRALVLLEANYPPVYYVPREDIDEQYYARTDHTSYCPYKGDASYFSLQIPGHEGANAVWSYEEPKTSVEQIRGHVAFYPNQVTFEVIKDV</sequence>
<reference evidence="2 3" key="1">
    <citation type="submission" date="2023-02" db="EMBL/GenBank/DDBJ databases">
        <title>Pseudomonas chrutzelriedensis sp. nov., a potently antifungal strain isolated from moss.</title>
        <authorList>
            <person name="Schnyder A."/>
            <person name="Kalawong R."/>
            <person name="Eberl L."/>
            <person name="Agnoli K."/>
        </authorList>
    </citation>
    <scope>NUCLEOTIDE SEQUENCE [LARGE SCALE GENOMIC DNA]</scope>
    <source>
        <strain evidence="2 3">681</strain>
    </source>
</reference>
<dbReference type="Pfam" id="PF04248">
    <property type="entry name" value="NTP_transf_9"/>
    <property type="match status" value="1"/>
</dbReference>
<keyword evidence="3" id="KW-1185">Reference proteome</keyword>
<evidence type="ECO:0000313" key="2">
    <source>
        <dbReference type="EMBL" id="MDI2595287.1"/>
    </source>
</evidence>
<comment type="caution">
    <text evidence="2">The sequence shown here is derived from an EMBL/GenBank/DDBJ whole genome shotgun (WGS) entry which is preliminary data.</text>
</comment>
<proteinExistence type="predicted"/>
<feature type="domain" description="DUF427" evidence="1">
    <location>
        <begin position="21"/>
        <end position="110"/>
    </location>
</feature>
<dbReference type="PANTHER" id="PTHR34310:SF9">
    <property type="entry name" value="BLR5716 PROTEIN"/>
    <property type="match status" value="1"/>
</dbReference>
<evidence type="ECO:0000259" key="1">
    <source>
        <dbReference type="Pfam" id="PF04248"/>
    </source>
</evidence>
<dbReference type="InterPro" id="IPR007361">
    <property type="entry name" value="DUF427"/>
</dbReference>
<gene>
    <name evidence="2" type="ORF">POF45_28260</name>
</gene>
<organism evidence="2 3">
    <name type="scientific">Pseudomonas fungipugnans</name>
    <dbReference type="NCBI Taxonomy" id="3024217"/>
    <lineage>
        <taxon>Bacteria</taxon>
        <taxon>Pseudomonadati</taxon>
        <taxon>Pseudomonadota</taxon>
        <taxon>Gammaproteobacteria</taxon>
        <taxon>Pseudomonadales</taxon>
        <taxon>Pseudomonadaceae</taxon>
        <taxon>Pseudomonas</taxon>
    </lineage>
</organism>
<name>A0ABT6QWJ0_9PSED</name>
<dbReference type="PANTHER" id="PTHR34310">
    <property type="entry name" value="DUF427 DOMAIN PROTEIN (AFU_ORTHOLOGUE AFUA_3G02220)"/>
    <property type="match status" value="1"/>
</dbReference>
<accession>A0ABT6QWJ0</accession>